<keyword evidence="1 3" id="KW-0689">Ribosomal protein</keyword>
<dbReference type="PROSITE" id="PS00527">
    <property type="entry name" value="RIBOSOMAL_S14"/>
    <property type="match status" value="1"/>
</dbReference>
<reference evidence="3" key="1">
    <citation type="journal article" date="2012" name="Science">
        <title>Fermentation, hydrogen, and sulfur metabolism in multiple uncultivated bacterial phyla.</title>
        <authorList>
            <person name="Wrighton K.C."/>
            <person name="Thomas B.C."/>
            <person name="Sharon I."/>
            <person name="Miller C.S."/>
            <person name="Castelle C.J."/>
            <person name="VerBerkmoes N.C."/>
            <person name="Wilkins M.J."/>
            <person name="Hettich R.L."/>
            <person name="Lipton M.S."/>
            <person name="Williams K.H."/>
            <person name="Long P.E."/>
            <person name="Banfield J.F."/>
        </authorList>
    </citation>
    <scope>NUCLEOTIDE SEQUENCE [LARGE SCALE GENOMIC DNA]</scope>
</reference>
<dbReference type="GO" id="GO:1990904">
    <property type="term" value="C:ribonucleoprotein complex"/>
    <property type="evidence" value="ECO:0007669"/>
    <property type="project" value="UniProtKB-KW"/>
</dbReference>
<dbReference type="SUPFAM" id="SSF57716">
    <property type="entry name" value="Glucocorticoid receptor-like (DNA-binding domain)"/>
    <property type="match status" value="1"/>
</dbReference>
<dbReference type="Gene3D" id="4.10.830.10">
    <property type="entry name" value="30s Ribosomal Protein S14, Chain N"/>
    <property type="match status" value="1"/>
</dbReference>
<dbReference type="GO" id="GO:0003735">
    <property type="term" value="F:structural constituent of ribosome"/>
    <property type="evidence" value="ECO:0007669"/>
    <property type="project" value="InterPro"/>
</dbReference>
<gene>
    <name evidence="3" type="primary">rpsN</name>
    <name evidence="3" type="ORF">ACD_4C00487G0006</name>
</gene>
<accession>K2GRK9</accession>
<dbReference type="InterPro" id="IPR001209">
    <property type="entry name" value="Ribosomal_uS14"/>
</dbReference>
<evidence type="ECO:0000256" key="1">
    <source>
        <dbReference type="ARBA" id="ARBA00022980"/>
    </source>
</evidence>
<evidence type="ECO:0000256" key="2">
    <source>
        <dbReference type="ARBA" id="ARBA00023274"/>
    </source>
</evidence>
<dbReference type="GO" id="GO:0006412">
    <property type="term" value="P:translation"/>
    <property type="evidence" value="ECO:0007669"/>
    <property type="project" value="InterPro"/>
</dbReference>
<protein>
    <submittedName>
        <fullName evidence="3">30S ribosomal protein S14</fullName>
    </submittedName>
</protein>
<keyword evidence="2" id="KW-0687">Ribonucleoprotein</keyword>
<sequence length="74" mass="9284">MARKALEVKCKKIKEIADKLHSEWKKIPFATKLYHRCSVCWRVRWYMWKFDMCRICVREKSNSWELMWVRKSSW</sequence>
<dbReference type="EMBL" id="AMFJ01001003">
    <property type="protein sequence ID" value="EKE25950.1"/>
    <property type="molecule type" value="Genomic_DNA"/>
</dbReference>
<dbReference type="AlphaFoldDB" id="K2GRK9"/>
<evidence type="ECO:0000313" key="3">
    <source>
        <dbReference type="EMBL" id="EKE25950.1"/>
    </source>
</evidence>
<dbReference type="InterPro" id="IPR043140">
    <property type="entry name" value="Ribosomal_uS14_sf"/>
</dbReference>
<proteinExistence type="predicted"/>
<dbReference type="Pfam" id="PF00253">
    <property type="entry name" value="Ribosomal_S14"/>
    <property type="match status" value="1"/>
</dbReference>
<dbReference type="InterPro" id="IPR018271">
    <property type="entry name" value="Ribosomal_uS14_CS"/>
</dbReference>
<dbReference type="GO" id="GO:0005840">
    <property type="term" value="C:ribosome"/>
    <property type="evidence" value="ECO:0007669"/>
    <property type="project" value="UniProtKB-KW"/>
</dbReference>
<name>K2GRK9_9BACT</name>
<comment type="caution">
    <text evidence="3">The sequence shown here is derived from an EMBL/GenBank/DDBJ whole genome shotgun (WGS) entry which is preliminary data.</text>
</comment>
<organism evidence="3">
    <name type="scientific">uncultured bacterium</name>
    <name type="common">gcode 4</name>
    <dbReference type="NCBI Taxonomy" id="1234023"/>
    <lineage>
        <taxon>Bacteria</taxon>
        <taxon>environmental samples</taxon>
    </lineage>
</organism>